<protein>
    <submittedName>
        <fullName evidence="2">Uncharacterized protein</fullName>
    </submittedName>
</protein>
<dbReference type="EMBL" id="KZ613948">
    <property type="protein sequence ID" value="PMD37977.1"/>
    <property type="molecule type" value="Genomic_DNA"/>
</dbReference>
<name>A0A2J6RHK3_HYAVF</name>
<evidence type="ECO:0000313" key="3">
    <source>
        <dbReference type="Proteomes" id="UP000235786"/>
    </source>
</evidence>
<feature type="compositionally biased region" description="Basic and acidic residues" evidence="1">
    <location>
        <begin position="209"/>
        <end position="232"/>
    </location>
</feature>
<organism evidence="2 3">
    <name type="scientific">Hyaloscypha variabilis (strain UAMH 11265 / GT02V1 / F)</name>
    <name type="common">Meliniomyces variabilis</name>
    <dbReference type="NCBI Taxonomy" id="1149755"/>
    <lineage>
        <taxon>Eukaryota</taxon>
        <taxon>Fungi</taxon>
        <taxon>Dikarya</taxon>
        <taxon>Ascomycota</taxon>
        <taxon>Pezizomycotina</taxon>
        <taxon>Leotiomycetes</taxon>
        <taxon>Helotiales</taxon>
        <taxon>Hyaloscyphaceae</taxon>
        <taxon>Hyaloscypha</taxon>
        <taxon>Hyaloscypha variabilis</taxon>
    </lineage>
</organism>
<evidence type="ECO:0000256" key="1">
    <source>
        <dbReference type="SAM" id="MobiDB-lite"/>
    </source>
</evidence>
<feature type="region of interest" description="Disordered" evidence="1">
    <location>
        <begin position="209"/>
        <end position="235"/>
    </location>
</feature>
<keyword evidence="3" id="KW-1185">Reference proteome</keyword>
<dbReference type="Proteomes" id="UP000235786">
    <property type="component" value="Unassembled WGS sequence"/>
</dbReference>
<reference evidence="2 3" key="1">
    <citation type="submission" date="2016-04" db="EMBL/GenBank/DDBJ databases">
        <title>A degradative enzymes factory behind the ericoid mycorrhizal symbiosis.</title>
        <authorList>
            <consortium name="DOE Joint Genome Institute"/>
            <person name="Martino E."/>
            <person name="Morin E."/>
            <person name="Grelet G."/>
            <person name="Kuo A."/>
            <person name="Kohler A."/>
            <person name="Daghino S."/>
            <person name="Barry K."/>
            <person name="Choi C."/>
            <person name="Cichocki N."/>
            <person name="Clum A."/>
            <person name="Copeland A."/>
            <person name="Hainaut M."/>
            <person name="Haridas S."/>
            <person name="Labutti K."/>
            <person name="Lindquist E."/>
            <person name="Lipzen A."/>
            <person name="Khouja H.-R."/>
            <person name="Murat C."/>
            <person name="Ohm R."/>
            <person name="Olson A."/>
            <person name="Spatafora J."/>
            <person name="Veneault-Fourrey C."/>
            <person name="Henrissat B."/>
            <person name="Grigoriev I."/>
            <person name="Martin F."/>
            <person name="Perotto S."/>
        </authorList>
    </citation>
    <scope>NUCLEOTIDE SEQUENCE [LARGE SCALE GENOMIC DNA]</scope>
    <source>
        <strain evidence="2 3">F</strain>
    </source>
</reference>
<gene>
    <name evidence="2" type="ORF">L207DRAFT_530926</name>
</gene>
<sequence length="250" mass="28550">MEISENSDMDLDLEFPSKNLQLNAQIQPTAEADPEVFWGRNLHASDPSHQMEFIDHMSKDMEAGGDLDISSLIPILTLTRLDITLDCDMTDMSPLDSGSEMEHLLDVFALAREDACELDIDQLPLFEYTMQPSGGTEVNADRVGRTQKEDGSRLELVKSENLHSEPDKEPVGEVEWCELHTFRDHLQEMGFNSYEDFDEESWDRVLKGLEADEESEAKPESRPNERGEEQQSTKRFKCTHTNCTKTFLYP</sequence>
<accession>A0A2J6RHK3</accession>
<dbReference type="AlphaFoldDB" id="A0A2J6RHK3"/>
<proteinExistence type="predicted"/>
<evidence type="ECO:0000313" key="2">
    <source>
        <dbReference type="EMBL" id="PMD37977.1"/>
    </source>
</evidence>